<proteinExistence type="predicted"/>
<protein>
    <submittedName>
        <fullName evidence="1">Uncharacterized protein</fullName>
    </submittedName>
</protein>
<name>A0A9W9CPF1_9PLEO</name>
<evidence type="ECO:0000313" key="1">
    <source>
        <dbReference type="EMBL" id="KAJ4374796.1"/>
    </source>
</evidence>
<reference evidence="1" key="1">
    <citation type="submission" date="2022-10" db="EMBL/GenBank/DDBJ databases">
        <title>Tapping the CABI collections for fungal endophytes: first genome assemblies for Collariella, Neodidymelliopsis, Ascochyta clinopodiicola, Didymella pomorum, Didymosphaeria variabile, Neocosmospora piperis and Neocucurbitaria cava.</title>
        <authorList>
            <person name="Hill R."/>
        </authorList>
    </citation>
    <scope>NUCLEOTIDE SEQUENCE</scope>
    <source>
        <strain evidence="1">IMI 356814</strain>
    </source>
</reference>
<dbReference type="AlphaFoldDB" id="A0A9W9CPF1"/>
<gene>
    <name evidence="1" type="ORF">N0V83_001872</name>
</gene>
<accession>A0A9W9CPF1</accession>
<keyword evidence="2" id="KW-1185">Reference proteome</keyword>
<sequence length="286" mass="32146">MSTLTNTKTPNPTYNPSALKSRYEIRKLEHEHLAWASALLVHSNAFHSTIWPKIYPENVSGRMFEMFAGVDYLVLHQINSGISFGVFDTEYQFKTEEAKKQGGKLLWDSKEPSIEQEQGLKAEGDRLLAQMDFPLVSVALSYDGFNPLDMDKMGSLLALLPHFGLVYHILGSQDPRDPASWQPTGPRQVLMRNATSTRHDYEGEGIMSGLARWLMREAAGKGYRGIQIECLADAVTHVWSTAEAPFKGSVVTEFECETWKDEEGKVAFAPAKQRVTKCYVDLQPKV</sequence>
<organism evidence="1 2">
    <name type="scientific">Neocucurbitaria cava</name>
    <dbReference type="NCBI Taxonomy" id="798079"/>
    <lineage>
        <taxon>Eukaryota</taxon>
        <taxon>Fungi</taxon>
        <taxon>Dikarya</taxon>
        <taxon>Ascomycota</taxon>
        <taxon>Pezizomycotina</taxon>
        <taxon>Dothideomycetes</taxon>
        <taxon>Pleosporomycetidae</taxon>
        <taxon>Pleosporales</taxon>
        <taxon>Pleosporineae</taxon>
        <taxon>Cucurbitariaceae</taxon>
        <taxon>Neocucurbitaria</taxon>
    </lineage>
</organism>
<dbReference type="OrthoDB" id="5169850at2759"/>
<evidence type="ECO:0000313" key="2">
    <source>
        <dbReference type="Proteomes" id="UP001140560"/>
    </source>
</evidence>
<comment type="caution">
    <text evidence="1">The sequence shown here is derived from an EMBL/GenBank/DDBJ whole genome shotgun (WGS) entry which is preliminary data.</text>
</comment>
<dbReference type="Gene3D" id="3.40.630.30">
    <property type="match status" value="1"/>
</dbReference>
<dbReference type="Proteomes" id="UP001140560">
    <property type="component" value="Unassembled WGS sequence"/>
</dbReference>
<dbReference type="EMBL" id="JAPEUY010000003">
    <property type="protein sequence ID" value="KAJ4374796.1"/>
    <property type="molecule type" value="Genomic_DNA"/>
</dbReference>